<dbReference type="GO" id="GO:0005737">
    <property type="term" value="C:cytoplasm"/>
    <property type="evidence" value="ECO:0007669"/>
    <property type="project" value="UniProtKB-SubCell"/>
</dbReference>
<proteinExistence type="inferred from homology"/>
<dbReference type="PANTHER" id="PTHR42749">
    <property type="entry name" value="CELL SHAPE-DETERMINING PROTEIN MREB"/>
    <property type="match status" value="1"/>
</dbReference>
<evidence type="ECO:0000256" key="6">
    <source>
        <dbReference type="HAMAP-Rule" id="MF_02207"/>
    </source>
</evidence>
<dbReference type="Pfam" id="PF06723">
    <property type="entry name" value="MreB_Mbl"/>
    <property type="match status" value="1"/>
</dbReference>
<evidence type="ECO:0000313" key="7">
    <source>
        <dbReference type="EMBL" id="ETX02859.1"/>
    </source>
</evidence>
<dbReference type="HOGENOM" id="CLU_052037_0_0_7"/>
<dbReference type="SUPFAM" id="SSF53067">
    <property type="entry name" value="Actin-like ATPase domain"/>
    <property type="match status" value="2"/>
</dbReference>
<evidence type="ECO:0000256" key="1">
    <source>
        <dbReference type="ARBA" id="ARBA00022490"/>
    </source>
</evidence>
<dbReference type="InterPro" id="IPR004753">
    <property type="entry name" value="MreB"/>
</dbReference>
<dbReference type="Proteomes" id="UP000019141">
    <property type="component" value="Unassembled WGS sequence"/>
</dbReference>
<sequence length="342" mass="36898">MVIKGLSGLVSNDLAIDLGTANTLVALRGKGVILREPSVVSLHKDTHRVLSIGKEAKRMLGRVPGNIEVIRPLRCGVIADFECTMAMLRYFITKAHNRKRWVRPRIIIGVPSGITQVEKRAVRESGELAGARAVYLIEEPMAAAIGSGLPVTEPVGNMILDIGGGTTEVAVISLAGIVYSRSVRVAGDTIDEAIVNYMKRKYNLFIGERTAEDLKIQLGTVMPQESPRTAHVTGRDFLTGLPKTVEINEAEIYDAIIEPARVIVETVQVALERTPPELAADMIDQGIVMAGGGAMLDGLDALIREETGLPVTIAEEPLLSVVKGVSVLLEDIDLLEKVSIER</sequence>
<protein>
    <recommendedName>
        <fullName evidence="6">Cell shape-determining protein MreB</fullName>
    </recommendedName>
</protein>
<dbReference type="GO" id="GO:0000902">
    <property type="term" value="P:cell morphogenesis"/>
    <property type="evidence" value="ECO:0007669"/>
    <property type="project" value="InterPro"/>
</dbReference>
<comment type="caution">
    <text evidence="7">The sequence shown here is derived from an EMBL/GenBank/DDBJ whole genome shotgun (WGS) entry which is preliminary data.</text>
</comment>
<dbReference type="PRINTS" id="PR01652">
    <property type="entry name" value="SHAPEPROTEIN"/>
</dbReference>
<dbReference type="NCBIfam" id="NF010539">
    <property type="entry name" value="PRK13927.1"/>
    <property type="match status" value="1"/>
</dbReference>
<comment type="function">
    <text evidence="6">Forms membrane-associated dynamic filaments that are essential for cell shape determination. Acts by regulating cell wall synthesis and cell elongation, and thus cell shape. A feedback loop between cell geometry and MreB localization may maintain elongated cell shape by targeting cell wall growth to regions of negative cell wall curvature.</text>
</comment>
<accession>W4LXQ8</accession>
<comment type="caution">
    <text evidence="6">Lacks conserved residue(s) required for the propagation of feature annotation.</text>
</comment>
<feature type="binding site" evidence="6">
    <location>
        <begin position="164"/>
        <end position="166"/>
    </location>
    <ligand>
        <name>ATP</name>
        <dbReference type="ChEBI" id="CHEBI:30616"/>
    </ligand>
</feature>
<organism evidence="7 8">
    <name type="scientific">Entotheonella factor</name>
    <dbReference type="NCBI Taxonomy" id="1429438"/>
    <lineage>
        <taxon>Bacteria</taxon>
        <taxon>Pseudomonadati</taxon>
        <taxon>Nitrospinota/Tectimicrobiota group</taxon>
        <taxon>Candidatus Tectimicrobiota</taxon>
        <taxon>Candidatus Entotheonellia</taxon>
        <taxon>Candidatus Entotheonellales</taxon>
        <taxon>Candidatus Entotheonellaceae</taxon>
        <taxon>Candidatus Entotheonella</taxon>
    </lineage>
</organism>
<dbReference type="InterPro" id="IPR043129">
    <property type="entry name" value="ATPase_NBD"/>
</dbReference>
<evidence type="ECO:0000256" key="4">
    <source>
        <dbReference type="ARBA" id="ARBA00022960"/>
    </source>
</evidence>
<name>W4LXQ8_ENTF1</name>
<dbReference type="AlphaFoldDB" id="W4LXQ8"/>
<comment type="similarity">
    <text evidence="5 6">Belongs to the FtsA/MreB family.</text>
</comment>
<comment type="subcellular location">
    <subcellularLocation>
        <location evidence="6">Cytoplasm</location>
    </subcellularLocation>
    <text evidence="6">Membrane-associated.</text>
</comment>
<evidence type="ECO:0000313" key="8">
    <source>
        <dbReference type="Proteomes" id="UP000019141"/>
    </source>
</evidence>
<keyword evidence="3 6" id="KW-0067">ATP-binding</keyword>
<dbReference type="InterPro" id="IPR056546">
    <property type="entry name" value="MreB_MamK-like"/>
</dbReference>
<evidence type="ECO:0000256" key="2">
    <source>
        <dbReference type="ARBA" id="ARBA00022741"/>
    </source>
</evidence>
<evidence type="ECO:0000256" key="5">
    <source>
        <dbReference type="ARBA" id="ARBA00023458"/>
    </source>
</evidence>
<comment type="subunit">
    <text evidence="6">Forms polymers.</text>
</comment>
<keyword evidence="8" id="KW-1185">Reference proteome</keyword>
<dbReference type="HAMAP" id="MF_02207">
    <property type="entry name" value="MreB"/>
    <property type="match status" value="1"/>
</dbReference>
<gene>
    <name evidence="6" type="primary">mreB</name>
    <name evidence="7" type="ORF">ETSY1_02065</name>
</gene>
<reference evidence="7 8" key="1">
    <citation type="journal article" date="2014" name="Nature">
        <title>An environmental bacterial taxon with a large and distinct metabolic repertoire.</title>
        <authorList>
            <person name="Wilson M.C."/>
            <person name="Mori T."/>
            <person name="Ruckert C."/>
            <person name="Uria A.R."/>
            <person name="Helf M.J."/>
            <person name="Takada K."/>
            <person name="Gernert C."/>
            <person name="Steffens U.A."/>
            <person name="Heycke N."/>
            <person name="Schmitt S."/>
            <person name="Rinke C."/>
            <person name="Helfrich E.J."/>
            <person name="Brachmann A.O."/>
            <person name="Gurgui C."/>
            <person name="Wakimoto T."/>
            <person name="Kracht M."/>
            <person name="Crusemann M."/>
            <person name="Hentschel U."/>
            <person name="Abe I."/>
            <person name="Matsunaga S."/>
            <person name="Kalinowski J."/>
            <person name="Takeyama H."/>
            <person name="Piel J."/>
        </authorList>
    </citation>
    <scope>NUCLEOTIDE SEQUENCE [LARGE SCALE GENOMIC DNA]</scope>
    <source>
        <strain evidence="8">TSY1</strain>
    </source>
</reference>
<evidence type="ECO:0000256" key="3">
    <source>
        <dbReference type="ARBA" id="ARBA00022840"/>
    </source>
</evidence>
<dbReference type="GO" id="GO:0008360">
    <property type="term" value="P:regulation of cell shape"/>
    <property type="evidence" value="ECO:0007669"/>
    <property type="project" value="UniProtKB-UniRule"/>
</dbReference>
<dbReference type="Gene3D" id="3.30.420.40">
    <property type="match status" value="3"/>
</dbReference>
<dbReference type="PATRIC" id="fig|1429438.4.peg.586"/>
<feature type="binding site" evidence="6">
    <location>
        <begin position="212"/>
        <end position="215"/>
    </location>
    <ligand>
        <name>ATP</name>
        <dbReference type="ChEBI" id="CHEBI:30616"/>
    </ligand>
</feature>
<dbReference type="NCBIfam" id="TIGR00904">
    <property type="entry name" value="mreB"/>
    <property type="match status" value="1"/>
</dbReference>
<keyword evidence="2 6" id="KW-0547">Nucleotide-binding</keyword>
<dbReference type="PANTHER" id="PTHR42749:SF1">
    <property type="entry name" value="CELL SHAPE-DETERMINING PROTEIN MREB"/>
    <property type="match status" value="1"/>
</dbReference>
<keyword evidence="1 6" id="KW-0963">Cytoplasm</keyword>
<keyword evidence="4 6" id="KW-0133">Cell shape</keyword>
<dbReference type="EMBL" id="AZHW01000103">
    <property type="protein sequence ID" value="ETX02859.1"/>
    <property type="molecule type" value="Genomic_DNA"/>
</dbReference>
<dbReference type="GO" id="GO:0005524">
    <property type="term" value="F:ATP binding"/>
    <property type="evidence" value="ECO:0007669"/>
    <property type="project" value="UniProtKB-KW"/>
</dbReference>
<feature type="binding site" evidence="6">
    <location>
        <begin position="20"/>
        <end position="22"/>
    </location>
    <ligand>
        <name>ATP</name>
        <dbReference type="ChEBI" id="CHEBI:30616"/>
    </ligand>
</feature>
<dbReference type="CDD" id="cd10225">
    <property type="entry name" value="ASKHA_NBD_MreB-like"/>
    <property type="match status" value="1"/>
</dbReference>